<organism evidence="5 7">
    <name type="scientific">Rhizobium sullae</name>
    <name type="common">Rhizobium hedysari</name>
    <dbReference type="NCBI Taxonomy" id="50338"/>
    <lineage>
        <taxon>Bacteria</taxon>
        <taxon>Pseudomonadati</taxon>
        <taxon>Pseudomonadota</taxon>
        <taxon>Alphaproteobacteria</taxon>
        <taxon>Hyphomicrobiales</taxon>
        <taxon>Rhizobiaceae</taxon>
        <taxon>Rhizobium/Agrobacterium group</taxon>
        <taxon>Rhizobium</taxon>
    </lineage>
</organism>
<accession>A0A2N0DEU5</accession>
<dbReference type="Proteomes" id="UP000232164">
    <property type="component" value="Unassembled WGS sequence"/>
</dbReference>
<feature type="signal peptide" evidence="4">
    <location>
        <begin position="1"/>
        <end position="28"/>
    </location>
</feature>
<dbReference type="PANTHER" id="PTHR43649">
    <property type="entry name" value="ARABINOSE-BINDING PROTEIN-RELATED"/>
    <property type="match status" value="1"/>
</dbReference>
<feature type="chain" id="PRO_5014819236" evidence="4">
    <location>
        <begin position="29"/>
        <end position="429"/>
    </location>
</feature>
<dbReference type="EMBL" id="PIQN01000003">
    <property type="protein sequence ID" value="PKA44624.1"/>
    <property type="molecule type" value="Genomic_DNA"/>
</dbReference>
<keyword evidence="4" id="KW-0732">Signal</keyword>
<keyword evidence="3" id="KW-0574">Periplasm</keyword>
<keyword evidence="6" id="KW-0614">Plasmid</keyword>
<proteinExistence type="inferred from homology"/>
<sequence>MKMKNALSAALALALTAGSFAWSSTAMAETKTITFLFTDDDQAYVERMEALSKEFEAAHPDVKVNFVSSGYDAVAKQLPVQLAVGEGPDVAKIADWQLAPYYLDMRPYMKDPEGFAKLHGDSLNVLRFPGVNDAQSINGYLASQTFNLPFVNKTLFEQAGEPLPKPGATLKEIVEASARVAKATGAQVPFTMDRSGHRFSGAAFSYGATYVKDGKFSFPDDAAKRYISDLYSWTQDGSFPKEMWGAAGGSQYKNMGDEFVNGNVVTYLAGNWMVNPFQQKIGDAFDWTAISAPCGDAGCYAMPGGTAIVGFKRTKYPETVASFIEFLGSEKVQREIAENYVILTGADIKDPQYKLGSQNAKDAMAVFLASRKSVPQAARDMERLKGSSAIYQLIVQRMSQLIVGELSLDETFAAMSADVDKTNQAIAAK</sequence>
<geneLocation type="plasmid" evidence="6 8">
    <name>pWSM1592_1</name>
</geneLocation>
<dbReference type="Gene3D" id="3.40.190.10">
    <property type="entry name" value="Periplasmic binding protein-like II"/>
    <property type="match status" value="1"/>
</dbReference>
<evidence type="ECO:0000256" key="2">
    <source>
        <dbReference type="ARBA" id="ARBA00008520"/>
    </source>
</evidence>
<dbReference type="PANTHER" id="PTHR43649:SF12">
    <property type="entry name" value="DIACETYLCHITOBIOSE BINDING PROTEIN DASA"/>
    <property type="match status" value="1"/>
</dbReference>
<evidence type="ECO:0000313" key="6">
    <source>
        <dbReference type="EMBL" id="UWU17866.1"/>
    </source>
</evidence>
<dbReference type="STRING" id="1041146.GCA_000427985_02038"/>
<dbReference type="InterPro" id="IPR050490">
    <property type="entry name" value="Bact_solute-bd_prot1"/>
</dbReference>
<dbReference type="AlphaFoldDB" id="A0A2N0DEU5"/>
<evidence type="ECO:0000256" key="1">
    <source>
        <dbReference type="ARBA" id="ARBA00004418"/>
    </source>
</evidence>
<dbReference type="EMBL" id="CP104144">
    <property type="protein sequence ID" value="UWU17866.1"/>
    <property type="molecule type" value="Genomic_DNA"/>
</dbReference>
<dbReference type="OrthoDB" id="6416561at2"/>
<dbReference type="InterPro" id="IPR006059">
    <property type="entry name" value="SBP"/>
</dbReference>
<reference evidence="5 7" key="2">
    <citation type="submission" date="2017-12" db="EMBL/GenBank/DDBJ databases">
        <title>Genome sequence of Rhizobium sullae HCNT1 isolated from Sulla coronaria nodules and featuring peculiar denitrification phenotypes.</title>
        <authorList>
            <person name="De Diego-Diaz B."/>
            <person name="Treu L."/>
            <person name="Campanaro S."/>
            <person name="Da Silva Duarte V."/>
            <person name="Basaglia M."/>
            <person name="Favaro L."/>
            <person name="Casella S."/>
            <person name="Squartini A."/>
        </authorList>
    </citation>
    <scope>NUCLEOTIDE SEQUENCE [LARGE SCALE GENOMIC DNA]</scope>
    <source>
        <strain evidence="5 7">HCNT1</strain>
    </source>
</reference>
<comment type="subcellular location">
    <subcellularLocation>
        <location evidence="1">Periplasm</location>
    </subcellularLocation>
</comment>
<gene>
    <name evidence="5" type="ORF">CWR43_01815</name>
    <name evidence="6" type="ORF">N2599_21345</name>
</gene>
<keyword evidence="8" id="KW-1185">Reference proteome</keyword>
<name>A0A2N0DEU5_RHISU</name>
<reference evidence="5 7" key="1">
    <citation type="submission" date="2017-11" db="EMBL/GenBank/DDBJ databases">
        <authorList>
            <person name="Han C.G."/>
        </authorList>
    </citation>
    <scope>NUCLEOTIDE SEQUENCE [LARGE SCALE GENOMIC DNA]</scope>
    <source>
        <strain evidence="5 7">HCNT1</strain>
    </source>
</reference>
<dbReference type="SUPFAM" id="SSF53850">
    <property type="entry name" value="Periplasmic binding protein-like II"/>
    <property type="match status" value="1"/>
</dbReference>
<dbReference type="Proteomes" id="UP001060123">
    <property type="component" value="Plasmid pWSM1592_1"/>
</dbReference>
<evidence type="ECO:0000313" key="7">
    <source>
        <dbReference type="Proteomes" id="UP000232164"/>
    </source>
</evidence>
<protein>
    <submittedName>
        <fullName evidence="5">ABC transporter substrate-binding protein</fullName>
    </submittedName>
</protein>
<reference evidence="6" key="3">
    <citation type="submission" date="2022-09" db="EMBL/GenBank/DDBJ databases">
        <title>Australian commercial rhizobial inoculants.</title>
        <authorList>
            <person name="Kohlmeier M.G."/>
            <person name="O'Hara G.W."/>
            <person name="Colombi E."/>
            <person name="Ramsay J.P."/>
            <person name="Terpolilli J."/>
        </authorList>
    </citation>
    <scope>NUCLEOTIDE SEQUENCE</scope>
    <source>
        <strain evidence="6">WSM1592</strain>
        <plasmid evidence="6">pWSM1592_1</plasmid>
    </source>
</reference>
<evidence type="ECO:0000313" key="8">
    <source>
        <dbReference type="Proteomes" id="UP001060123"/>
    </source>
</evidence>
<dbReference type="Pfam" id="PF01547">
    <property type="entry name" value="SBP_bac_1"/>
    <property type="match status" value="1"/>
</dbReference>
<comment type="similarity">
    <text evidence="2">Belongs to the bacterial solute-binding protein 1 family.</text>
</comment>
<dbReference type="RefSeq" id="WP_100770382.1">
    <property type="nucleotide sequence ID" value="NZ_CP104144.1"/>
</dbReference>
<evidence type="ECO:0000313" key="5">
    <source>
        <dbReference type="EMBL" id="PKA44624.1"/>
    </source>
</evidence>
<evidence type="ECO:0000256" key="3">
    <source>
        <dbReference type="ARBA" id="ARBA00022764"/>
    </source>
</evidence>
<dbReference type="GO" id="GO:0042597">
    <property type="term" value="C:periplasmic space"/>
    <property type="evidence" value="ECO:0007669"/>
    <property type="project" value="UniProtKB-SubCell"/>
</dbReference>
<evidence type="ECO:0000256" key="4">
    <source>
        <dbReference type="SAM" id="SignalP"/>
    </source>
</evidence>